<evidence type="ECO:0000313" key="1">
    <source>
        <dbReference type="EMBL" id="KKN12332.1"/>
    </source>
</evidence>
<organism evidence="1">
    <name type="scientific">marine sediment metagenome</name>
    <dbReference type="NCBI Taxonomy" id="412755"/>
    <lineage>
        <taxon>unclassified sequences</taxon>
        <taxon>metagenomes</taxon>
        <taxon>ecological metagenomes</taxon>
    </lineage>
</organism>
<dbReference type="AlphaFoldDB" id="A0A0F9NK42"/>
<protein>
    <recommendedName>
        <fullName evidence="2">Glycosyltransferase family 61 protein</fullName>
    </recommendedName>
</protein>
<name>A0A0F9NK42_9ZZZZ</name>
<gene>
    <name evidence="1" type="ORF">LCGC14_1017510</name>
</gene>
<sequence length="242" mass="28246">MITLLYEPAPKPLGDRIDAIFLAHMISKVEGDTVNVCCKFKDIDFLNSFVEFGDVVINQPQSNHIMTFRNNTQRGIQFYYSYSSKFETIPLKSNVETRAIDLPKKFVTAQWDAKQIYRTVDKYDKDRIPRIEKHYVDAGYEVIRVGGEGKYKGLRDIIYVMSKASLHIGAGSGMMHIAKFLMPTENLHYYCNITKRSEIRFPDGWDIAWMERELMRRGARLNYCETPPQDQIEYFRSLSPWV</sequence>
<reference evidence="1" key="1">
    <citation type="journal article" date="2015" name="Nature">
        <title>Complex archaea that bridge the gap between prokaryotes and eukaryotes.</title>
        <authorList>
            <person name="Spang A."/>
            <person name="Saw J.H."/>
            <person name="Jorgensen S.L."/>
            <person name="Zaremba-Niedzwiedzka K."/>
            <person name="Martijn J."/>
            <person name="Lind A.E."/>
            <person name="van Eijk R."/>
            <person name="Schleper C."/>
            <person name="Guy L."/>
            <person name="Ettema T.J."/>
        </authorList>
    </citation>
    <scope>NUCLEOTIDE SEQUENCE</scope>
</reference>
<evidence type="ECO:0008006" key="2">
    <source>
        <dbReference type="Google" id="ProtNLM"/>
    </source>
</evidence>
<proteinExistence type="predicted"/>
<dbReference type="EMBL" id="LAZR01004042">
    <property type="protein sequence ID" value="KKN12332.1"/>
    <property type="molecule type" value="Genomic_DNA"/>
</dbReference>
<comment type="caution">
    <text evidence="1">The sequence shown here is derived from an EMBL/GenBank/DDBJ whole genome shotgun (WGS) entry which is preliminary data.</text>
</comment>
<accession>A0A0F9NK42</accession>